<feature type="non-terminal residue" evidence="1">
    <location>
        <position position="52"/>
    </location>
</feature>
<dbReference type="EMBL" id="HACG01018910">
    <property type="protein sequence ID" value="CEK65775.1"/>
    <property type="molecule type" value="Transcribed_RNA"/>
</dbReference>
<reference evidence="1" key="1">
    <citation type="submission" date="2014-12" db="EMBL/GenBank/DDBJ databases">
        <title>Insight into the proteome of Arion vulgaris.</title>
        <authorList>
            <person name="Aradska J."/>
            <person name="Bulat T."/>
            <person name="Smidak R."/>
            <person name="Sarate P."/>
            <person name="Gangsoo J."/>
            <person name="Sialana F."/>
            <person name="Bilban M."/>
            <person name="Lubec G."/>
        </authorList>
    </citation>
    <scope>NUCLEOTIDE SEQUENCE</scope>
    <source>
        <tissue evidence="1">Skin</tissue>
    </source>
</reference>
<accession>A0A0B6ZDG3</accession>
<sequence>MIYLLTALQNYLQLHHFKRISSTRVQQSSTYKTTSTWFNNHLSGSNNHLPGS</sequence>
<organism evidence="1">
    <name type="scientific">Arion vulgaris</name>
    <dbReference type="NCBI Taxonomy" id="1028688"/>
    <lineage>
        <taxon>Eukaryota</taxon>
        <taxon>Metazoa</taxon>
        <taxon>Spiralia</taxon>
        <taxon>Lophotrochozoa</taxon>
        <taxon>Mollusca</taxon>
        <taxon>Gastropoda</taxon>
        <taxon>Heterobranchia</taxon>
        <taxon>Euthyneura</taxon>
        <taxon>Panpulmonata</taxon>
        <taxon>Eupulmonata</taxon>
        <taxon>Stylommatophora</taxon>
        <taxon>Helicina</taxon>
        <taxon>Arionoidea</taxon>
        <taxon>Arionidae</taxon>
        <taxon>Arion</taxon>
    </lineage>
</organism>
<name>A0A0B6ZDG3_9EUPU</name>
<gene>
    <name evidence="1" type="primary">ORF56218</name>
</gene>
<evidence type="ECO:0000313" key="1">
    <source>
        <dbReference type="EMBL" id="CEK65775.1"/>
    </source>
</evidence>
<dbReference type="AlphaFoldDB" id="A0A0B6ZDG3"/>
<proteinExistence type="predicted"/>
<protein>
    <submittedName>
        <fullName evidence="1">Uncharacterized protein</fullName>
    </submittedName>
</protein>